<keyword evidence="2" id="KW-1185">Reference proteome</keyword>
<dbReference type="Proteomes" id="UP001464891">
    <property type="component" value="Unassembled WGS sequence"/>
</dbReference>
<evidence type="ECO:0000313" key="2">
    <source>
        <dbReference type="Proteomes" id="UP001464891"/>
    </source>
</evidence>
<comment type="caution">
    <text evidence="1">The sequence shown here is derived from an EMBL/GenBank/DDBJ whole genome shotgun (WGS) entry which is preliminary data.</text>
</comment>
<gene>
    <name evidence="1" type="ORF">NC998_25995</name>
</gene>
<protein>
    <submittedName>
        <fullName evidence="1">Uncharacterized protein</fullName>
    </submittedName>
</protein>
<reference evidence="1 2" key="1">
    <citation type="submission" date="2022-04" db="EMBL/GenBank/DDBJ databases">
        <title>Positive selection, recombination, and allopatry shape intraspecific diversity of widespread and dominant cyanobacteria.</title>
        <authorList>
            <person name="Wei J."/>
            <person name="Shu W."/>
            <person name="Hu C."/>
        </authorList>
    </citation>
    <scope>NUCLEOTIDE SEQUENCE [LARGE SCALE GENOMIC DNA]</scope>
    <source>
        <strain evidence="1 2">GB2-A4</strain>
    </source>
</reference>
<proteinExistence type="predicted"/>
<name>A0ABV0JHP1_9CYAN</name>
<dbReference type="RefSeq" id="WP_190437239.1">
    <property type="nucleotide sequence ID" value="NZ_JAMPKM010000033.1"/>
</dbReference>
<organism evidence="1 2">
    <name type="scientific">Trichocoleus desertorum GB2-A4</name>
    <dbReference type="NCBI Taxonomy" id="2933944"/>
    <lineage>
        <taxon>Bacteria</taxon>
        <taxon>Bacillati</taxon>
        <taxon>Cyanobacteriota</taxon>
        <taxon>Cyanophyceae</taxon>
        <taxon>Leptolyngbyales</taxon>
        <taxon>Trichocoleusaceae</taxon>
        <taxon>Trichocoleus</taxon>
    </lineage>
</organism>
<accession>A0ABV0JHP1</accession>
<evidence type="ECO:0000313" key="1">
    <source>
        <dbReference type="EMBL" id="MEP0820550.1"/>
    </source>
</evidence>
<dbReference type="EMBL" id="JAMPKM010000033">
    <property type="protein sequence ID" value="MEP0820550.1"/>
    <property type="molecule type" value="Genomic_DNA"/>
</dbReference>
<sequence length="118" mass="13890">MTSDSLFRASINLIKMRIHLLKLRLYLNEYIEAEKANDERREQVTTPHPKGSVAEKDYIDGYLDYFDACRERQILHCPGDRSPHYRQGWEAYAAQQSRASQFLWSDTAPRSVRSLRIQ</sequence>